<feature type="domain" description="SMODS and SLOG-associating 2TM effector" evidence="3">
    <location>
        <begin position="36"/>
        <end position="200"/>
    </location>
</feature>
<feature type="region of interest" description="Disordered" evidence="1">
    <location>
        <begin position="1"/>
        <end position="26"/>
    </location>
</feature>
<dbReference type="NCBIfam" id="NF033632">
    <property type="entry name" value="SLATT_4"/>
    <property type="match status" value="1"/>
</dbReference>
<dbReference type="EMBL" id="QJRN01000001">
    <property type="protein sequence ID" value="PYC43926.1"/>
    <property type="molecule type" value="Genomic_DNA"/>
</dbReference>
<name>A0A9Q6NAF9_9PSED</name>
<organism evidence="4 5">
    <name type="scientific">Pseudomonas protegens</name>
    <dbReference type="NCBI Taxonomy" id="380021"/>
    <lineage>
        <taxon>Bacteria</taxon>
        <taxon>Pseudomonadati</taxon>
        <taxon>Pseudomonadota</taxon>
        <taxon>Gammaproteobacteria</taxon>
        <taxon>Pseudomonadales</taxon>
        <taxon>Pseudomonadaceae</taxon>
        <taxon>Pseudomonas</taxon>
    </lineage>
</organism>
<evidence type="ECO:0000256" key="2">
    <source>
        <dbReference type="SAM" id="Phobius"/>
    </source>
</evidence>
<feature type="transmembrane region" description="Helical" evidence="2">
    <location>
        <begin position="94"/>
        <end position="112"/>
    </location>
</feature>
<keyword evidence="2" id="KW-0812">Transmembrane</keyword>
<proteinExistence type="predicted"/>
<dbReference type="Proteomes" id="UP000248188">
    <property type="component" value="Unassembled WGS sequence"/>
</dbReference>
<evidence type="ECO:0000259" key="3">
    <source>
        <dbReference type="Pfam" id="PF18186"/>
    </source>
</evidence>
<dbReference type="AlphaFoldDB" id="A0A9Q6NAF9"/>
<sequence length="212" mass="23484">MKLLVQSVSGQQSKNGEKYLEPHSQTNDSLDSRAILEGQLRECYGRVVYSHKTHEKCADILLGRLSSIKLWQIFLSAVTTGGFVAAALGGGQNAALAGIVVSTILLILNAYTKNYDLGKLAQKHRQAGADLWIIRERYLSLITDLRMGEKPIETLQKVRDSLLEQLHAVYSGAPSTTYQAYKKAQEALKKLEDMTFSDAEIDAFLPKELKKG</sequence>
<evidence type="ECO:0000256" key="1">
    <source>
        <dbReference type="SAM" id="MobiDB-lite"/>
    </source>
</evidence>
<keyword evidence="2" id="KW-0472">Membrane</keyword>
<accession>A0A9Q6NAF9</accession>
<dbReference type="Pfam" id="PF18186">
    <property type="entry name" value="SLATT_4"/>
    <property type="match status" value="1"/>
</dbReference>
<dbReference type="RefSeq" id="WP_110651115.1">
    <property type="nucleotide sequence ID" value="NZ_QJRN01000001.1"/>
</dbReference>
<comment type="caution">
    <text evidence="4">The sequence shown here is derived from an EMBL/GenBank/DDBJ whole genome shotgun (WGS) entry which is preliminary data.</text>
</comment>
<reference evidence="4 5" key="1">
    <citation type="submission" date="2018-06" db="EMBL/GenBank/DDBJ databases">
        <title>Pseudomonas diversity within urban Lake Michigan freshwaters.</title>
        <authorList>
            <person name="Batrich M."/>
            <person name="Hatzopoulos T."/>
            <person name="Putonti C."/>
        </authorList>
    </citation>
    <scope>NUCLEOTIDE SEQUENCE [LARGE SCALE GENOMIC DNA]</scope>
    <source>
        <strain evidence="4 5">MB-090624</strain>
    </source>
</reference>
<protein>
    <recommendedName>
        <fullName evidence="3">SMODS and SLOG-associating 2TM effector domain-containing protein</fullName>
    </recommendedName>
</protein>
<evidence type="ECO:0000313" key="5">
    <source>
        <dbReference type="Proteomes" id="UP000248188"/>
    </source>
</evidence>
<feature type="compositionally biased region" description="Polar residues" evidence="1">
    <location>
        <begin position="1"/>
        <end position="14"/>
    </location>
</feature>
<keyword evidence="2" id="KW-1133">Transmembrane helix</keyword>
<feature type="transmembrane region" description="Helical" evidence="2">
    <location>
        <begin position="70"/>
        <end position="88"/>
    </location>
</feature>
<dbReference type="InterPro" id="IPR040811">
    <property type="entry name" value="SLATT_4"/>
</dbReference>
<gene>
    <name evidence="4" type="ORF">DMX08_02055</name>
</gene>
<evidence type="ECO:0000313" key="4">
    <source>
        <dbReference type="EMBL" id="PYC43926.1"/>
    </source>
</evidence>